<dbReference type="GeneID" id="38114093"/>
<keyword evidence="3" id="KW-1185">Reference proteome</keyword>
<dbReference type="OrthoDB" id="444631at2759"/>
<proteinExistence type="predicted"/>
<dbReference type="EMBL" id="PVWQ01000003">
    <property type="protein sequence ID" value="RDW87081.1"/>
    <property type="molecule type" value="Genomic_DNA"/>
</dbReference>
<dbReference type="RefSeq" id="XP_026606605.1">
    <property type="nucleotide sequence ID" value="XM_026745739.1"/>
</dbReference>
<keyword evidence="1" id="KW-1133">Transmembrane helix</keyword>
<evidence type="ECO:0000313" key="3">
    <source>
        <dbReference type="Proteomes" id="UP000256690"/>
    </source>
</evidence>
<name>A0A3D8SLM5_9EURO</name>
<evidence type="ECO:0000256" key="1">
    <source>
        <dbReference type="SAM" id="Phobius"/>
    </source>
</evidence>
<keyword evidence="1" id="KW-0472">Membrane</keyword>
<evidence type="ECO:0008006" key="4">
    <source>
        <dbReference type="Google" id="ProtNLM"/>
    </source>
</evidence>
<accession>A0A3D8SLM5</accession>
<comment type="caution">
    <text evidence="2">The sequence shown here is derived from an EMBL/GenBank/DDBJ whole genome shotgun (WGS) entry which is preliminary data.</text>
</comment>
<feature type="transmembrane region" description="Helical" evidence="1">
    <location>
        <begin position="46"/>
        <end position="65"/>
    </location>
</feature>
<reference evidence="2 3" key="1">
    <citation type="journal article" date="2018" name="IMA Fungus">
        <title>IMA Genome-F 9: Draft genome sequence of Annulohypoxylon stygium, Aspergillus mulundensis, Berkeleyomyces basicola (syn. Thielaviopsis basicola), Ceratocystis smalleyi, two Cercospora beticola strains, Coleophoma cylindrospora, Fusarium fracticaudum, Phialophora cf. hyalina, and Morchella septimelata.</title>
        <authorList>
            <person name="Wingfield B.D."/>
            <person name="Bills G.F."/>
            <person name="Dong Y."/>
            <person name="Huang W."/>
            <person name="Nel W.J."/>
            <person name="Swalarsk-Parry B.S."/>
            <person name="Vaghefi N."/>
            <person name="Wilken P.M."/>
            <person name="An Z."/>
            <person name="de Beer Z.W."/>
            <person name="De Vos L."/>
            <person name="Chen L."/>
            <person name="Duong T.A."/>
            <person name="Gao Y."/>
            <person name="Hammerbacher A."/>
            <person name="Kikkert J.R."/>
            <person name="Li Y."/>
            <person name="Li H."/>
            <person name="Li K."/>
            <person name="Li Q."/>
            <person name="Liu X."/>
            <person name="Ma X."/>
            <person name="Naidoo K."/>
            <person name="Pethybridge S.J."/>
            <person name="Sun J."/>
            <person name="Steenkamp E.T."/>
            <person name="van der Nest M.A."/>
            <person name="van Wyk S."/>
            <person name="Wingfield M.J."/>
            <person name="Xiong C."/>
            <person name="Yue Q."/>
            <person name="Zhang X."/>
        </authorList>
    </citation>
    <scope>NUCLEOTIDE SEQUENCE [LARGE SCALE GENOMIC DNA]</scope>
    <source>
        <strain evidence="2 3">DSM 5745</strain>
    </source>
</reference>
<dbReference type="STRING" id="1810919.A0A3D8SLM5"/>
<evidence type="ECO:0000313" key="2">
    <source>
        <dbReference type="EMBL" id="RDW87081.1"/>
    </source>
</evidence>
<gene>
    <name evidence="2" type="ORF">DSM5745_03723</name>
</gene>
<dbReference type="Proteomes" id="UP000256690">
    <property type="component" value="Unassembled WGS sequence"/>
</dbReference>
<feature type="transmembrane region" description="Helical" evidence="1">
    <location>
        <begin position="130"/>
        <end position="150"/>
    </location>
</feature>
<organism evidence="2 3">
    <name type="scientific">Aspergillus mulundensis</name>
    <dbReference type="NCBI Taxonomy" id="1810919"/>
    <lineage>
        <taxon>Eukaryota</taxon>
        <taxon>Fungi</taxon>
        <taxon>Dikarya</taxon>
        <taxon>Ascomycota</taxon>
        <taxon>Pezizomycotina</taxon>
        <taxon>Eurotiomycetes</taxon>
        <taxon>Eurotiomycetidae</taxon>
        <taxon>Eurotiales</taxon>
        <taxon>Aspergillaceae</taxon>
        <taxon>Aspergillus</taxon>
        <taxon>Aspergillus subgen. Nidulantes</taxon>
    </lineage>
</organism>
<dbReference type="AlphaFoldDB" id="A0A3D8SLM5"/>
<protein>
    <recommendedName>
        <fullName evidence="4">Integral membrane protein</fullName>
    </recommendedName>
</protein>
<sequence length="164" mass="18566">MSSTQQQQDVGQPGRIFQAAFLVRRAAYKVPLAHLSADAFCMGAQGVQWSITALSLLFVLFRLTIRRHTHRRFLLDDLVILAWMMHLESAMIWQVKAPALYRTFEVERQSWEVIASQITVFYRVLSPLNILYPLALWSIKLSLLVFFYGLGTRVGATGSGGSFA</sequence>
<keyword evidence="1" id="KW-0812">Transmembrane</keyword>